<sequence length="615" mass="68087">MSDALALMQALVGQGPDRAEVAAMLAQALDANVDPMRWCAVHLALSEVEIMQRAADWAELAYLDVVPRNSRLDAASIQVARLGSVQVITLGVLDIRVAFAAPDFFGVLRLRRARMGPDGLSRKLCLVPYSALRSFLASVAAPNLIAHARQELSRRWPYAVAQLELTALVRWAFAFGVLALLALLLIAPILGQAWLFPLWAVLVLAPAALRVFALAMPERPPSAQAAVEEAALPTYSILLPLRDEANMVDQLANALSRLDYPAEKLDILFVVEAASPETVAAVERRLGDPRFGLLVVPDALPRTKPKALDFALPLCRGEFVVVYDAEDRPHPRQLKDIVAQFRREPMVECIQARLVIANGRRGWLPAVFAGEYAGLFAVILPALARWGLFMPLGGTSNHFRLSTLRQLGGWDAFNVTEDADLGARLARRGLRSAVNTSFTLEDAPVALKSWMGQRTRWMKGWMQTYLVHNRRPRHLLADLGWRQTLMFQVILLGMILAPLLHGGFLLGLALLYGTGLLDWPRMDAWAILCITTLLIGQTAAIATNIVGLHRIGQKSLWVTQLSVPIYWLLIAWATLRALFELAIWPYYWFKTPHSIVERPALPDVLAARSRARKVA</sequence>
<dbReference type="Proteomes" id="UP000268844">
    <property type="component" value="Unassembled WGS sequence"/>
</dbReference>
<dbReference type="Gene3D" id="3.90.550.10">
    <property type="entry name" value="Spore Coat Polysaccharide Biosynthesis Protein SpsA, Chain A"/>
    <property type="match status" value="1"/>
</dbReference>
<dbReference type="OrthoDB" id="7431422at2"/>
<dbReference type="GO" id="GO:0016020">
    <property type="term" value="C:membrane"/>
    <property type="evidence" value="ECO:0007669"/>
    <property type="project" value="UniProtKB-SubCell"/>
</dbReference>
<gene>
    <name evidence="9" type="ORF">DEVEQU_00606</name>
</gene>
<dbReference type="RefSeq" id="WP_126149087.1">
    <property type="nucleotide sequence ID" value="NZ_JBHTMH010000001.1"/>
</dbReference>
<protein>
    <submittedName>
        <fullName evidence="9">Beta-monoglucosyldiacylglycerol synthase</fullName>
        <ecNumber evidence="9">2.4.1.-</ecNumber>
    </submittedName>
</protein>
<feature type="transmembrane region" description="Helical" evidence="7">
    <location>
        <begin position="524"/>
        <end position="545"/>
    </location>
</feature>
<name>A0A447I7U8_9HYPH</name>
<feature type="transmembrane region" description="Helical" evidence="7">
    <location>
        <begin position="565"/>
        <end position="589"/>
    </location>
</feature>
<dbReference type="Pfam" id="PF13632">
    <property type="entry name" value="Glyco_trans_2_3"/>
    <property type="match status" value="1"/>
</dbReference>
<keyword evidence="6 7" id="KW-0472">Membrane</keyword>
<evidence type="ECO:0000313" key="9">
    <source>
        <dbReference type="EMBL" id="VDS03483.1"/>
    </source>
</evidence>
<evidence type="ECO:0000256" key="1">
    <source>
        <dbReference type="ARBA" id="ARBA00004141"/>
    </source>
</evidence>
<evidence type="ECO:0000256" key="2">
    <source>
        <dbReference type="ARBA" id="ARBA00022676"/>
    </source>
</evidence>
<feature type="transmembrane region" description="Helical" evidence="7">
    <location>
        <begin position="167"/>
        <end position="190"/>
    </location>
</feature>
<reference evidence="9 10" key="1">
    <citation type="submission" date="2018-12" db="EMBL/GenBank/DDBJ databases">
        <authorList>
            <person name="Criscuolo A."/>
        </authorList>
    </citation>
    <scope>NUCLEOTIDE SEQUENCE [LARGE SCALE GENOMIC DNA]</scope>
    <source>
        <strain evidence="9">ACIP1116281</strain>
    </source>
</reference>
<dbReference type="EMBL" id="UZWD01000009">
    <property type="protein sequence ID" value="VDS03483.1"/>
    <property type="molecule type" value="Genomic_DNA"/>
</dbReference>
<dbReference type="InterPro" id="IPR001173">
    <property type="entry name" value="Glyco_trans_2-like"/>
</dbReference>
<evidence type="ECO:0000256" key="6">
    <source>
        <dbReference type="ARBA" id="ARBA00023136"/>
    </source>
</evidence>
<dbReference type="PANTHER" id="PTHR43867:SF2">
    <property type="entry name" value="CELLULOSE SYNTHASE CATALYTIC SUBUNIT A [UDP-FORMING]"/>
    <property type="match status" value="1"/>
</dbReference>
<dbReference type="SUPFAM" id="SSF53448">
    <property type="entry name" value="Nucleotide-diphospho-sugar transferases"/>
    <property type="match status" value="1"/>
</dbReference>
<dbReference type="AlphaFoldDB" id="A0A447I7U8"/>
<organism evidence="9 10">
    <name type="scientific">Devosia equisanguinis</name>
    <dbReference type="NCBI Taxonomy" id="2490941"/>
    <lineage>
        <taxon>Bacteria</taxon>
        <taxon>Pseudomonadati</taxon>
        <taxon>Pseudomonadota</taxon>
        <taxon>Alphaproteobacteria</taxon>
        <taxon>Hyphomicrobiales</taxon>
        <taxon>Devosiaceae</taxon>
        <taxon>Devosia</taxon>
    </lineage>
</organism>
<evidence type="ECO:0000256" key="3">
    <source>
        <dbReference type="ARBA" id="ARBA00022679"/>
    </source>
</evidence>
<comment type="subcellular location">
    <subcellularLocation>
        <location evidence="1">Membrane</location>
        <topology evidence="1">Multi-pass membrane protein</topology>
    </subcellularLocation>
</comment>
<keyword evidence="10" id="KW-1185">Reference proteome</keyword>
<feature type="transmembrane region" description="Helical" evidence="7">
    <location>
        <begin position="196"/>
        <end position="215"/>
    </location>
</feature>
<evidence type="ECO:0000256" key="7">
    <source>
        <dbReference type="SAM" id="Phobius"/>
    </source>
</evidence>
<dbReference type="GO" id="GO:0016757">
    <property type="term" value="F:glycosyltransferase activity"/>
    <property type="evidence" value="ECO:0007669"/>
    <property type="project" value="UniProtKB-KW"/>
</dbReference>
<keyword evidence="3 9" id="KW-0808">Transferase</keyword>
<keyword evidence="2 9" id="KW-0328">Glycosyltransferase</keyword>
<proteinExistence type="predicted"/>
<keyword evidence="4 7" id="KW-0812">Transmembrane</keyword>
<keyword evidence="5 7" id="KW-1133">Transmembrane helix</keyword>
<evidence type="ECO:0000256" key="4">
    <source>
        <dbReference type="ARBA" id="ARBA00022692"/>
    </source>
</evidence>
<dbReference type="EC" id="2.4.1.-" evidence="9"/>
<dbReference type="InterPro" id="IPR029044">
    <property type="entry name" value="Nucleotide-diphossugar_trans"/>
</dbReference>
<dbReference type="PANTHER" id="PTHR43867">
    <property type="entry name" value="CELLULOSE SYNTHASE CATALYTIC SUBUNIT A [UDP-FORMING]"/>
    <property type="match status" value="1"/>
</dbReference>
<evidence type="ECO:0000313" key="10">
    <source>
        <dbReference type="Proteomes" id="UP000268844"/>
    </source>
</evidence>
<evidence type="ECO:0000259" key="8">
    <source>
        <dbReference type="Pfam" id="PF13632"/>
    </source>
</evidence>
<feature type="transmembrane region" description="Helical" evidence="7">
    <location>
        <begin position="485"/>
        <end position="512"/>
    </location>
</feature>
<accession>A0A447I7U8</accession>
<evidence type="ECO:0000256" key="5">
    <source>
        <dbReference type="ARBA" id="ARBA00022989"/>
    </source>
</evidence>
<dbReference type="InterPro" id="IPR050321">
    <property type="entry name" value="Glycosyltr_2/OpgH_subfam"/>
</dbReference>
<feature type="domain" description="Glycosyltransferase 2-like" evidence="8">
    <location>
        <begin position="320"/>
        <end position="532"/>
    </location>
</feature>
<feature type="transmembrane region" description="Helical" evidence="7">
    <location>
        <begin position="363"/>
        <end position="384"/>
    </location>
</feature>